<protein>
    <submittedName>
        <fullName evidence="2">Pimeloyl-ACP methyl ester carboxylesterase</fullName>
    </submittedName>
</protein>
<dbReference type="GO" id="GO:0016020">
    <property type="term" value="C:membrane"/>
    <property type="evidence" value="ECO:0007669"/>
    <property type="project" value="TreeGrafter"/>
</dbReference>
<proteinExistence type="predicted"/>
<dbReference type="PANTHER" id="PTHR43798:SF33">
    <property type="entry name" value="HYDROLASE, PUTATIVE (AFU_ORTHOLOGUE AFUA_2G14860)-RELATED"/>
    <property type="match status" value="1"/>
</dbReference>
<dbReference type="PRINTS" id="PR00111">
    <property type="entry name" value="ABHYDROLASE"/>
</dbReference>
<reference evidence="2 3" key="1">
    <citation type="submission" date="2018-05" db="EMBL/GenBank/DDBJ databases">
        <title>Genomic Encyclopedia of Type Strains, Phase III (KMG-III): the genomes of soil and plant-associated and newly described type strains.</title>
        <authorList>
            <person name="Whitman W."/>
        </authorList>
    </citation>
    <scope>NUCLEOTIDE SEQUENCE [LARGE SCALE GENOMIC DNA]</scope>
    <source>
        <strain evidence="2 3">CECT 5696</strain>
    </source>
</reference>
<name>A0A2V2YKW0_9BACL</name>
<dbReference type="InterPro" id="IPR029058">
    <property type="entry name" value="AB_hydrolase_fold"/>
</dbReference>
<organism evidence="2 3">
    <name type="scientific">Paenibacillus cellulosilyticus</name>
    <dbReference type="NCBI Taxonomy" id="375489"/>
    <lineage>
        <taxon>Bacteria</taxon>
        <taxon>Bacillati</taxon>
        <taxon>Bacillota</taxon>
        <taxon>Bacilli</taxon>
        <taxon>Bacillales</taxon>
        <taxon>Paenibacillaceae</taxon>
        <taxon>Paenibacillus</taxon>
    </lineage>
</organism>
<dbReference type="Gene3D" id="3.40.50.1820">
    <property type="entry name" value="alpha/beta hydrolase"/>
    <property type="match status" value="1"/>
</dbReference>
<dbReference type="Proteomes" id="UP000246635">
    <property type="component" value="Unassembled WGS sequence"/>
</dbReference>
<evidence type="ECO:0000313" key="3">
    <source>
        <dbReference type="Proteomes" id="UP000246635"/>
    </source>
</evidence>
<accession>A0A2V2YKW0</accession>
<dbReference type="SUPFAM" id="SSF53474">
    <property type="entry name" value="alpha/beta-Hydrolases"/>
    <property type="match status" value="1"/>
</dbReference>
<dbReference type="AlphaFoldDB" id="A0A2V2YKW0"/>
<keyword evidence="3" id="KW-1185">Reference proteome</keyword>
<dbReference type="InterPro" id="IPR000639">
    <property type="entry name" value="Epox_hydrolase-like"/>
</dbReference>
<dbReference type="GO" id="GO:0003824">
    <property type="term" value="F:catalytic activity"/>
    <property type="evidence" value="ECO:0007669"/>
    <property type="project" value="InterPro"/>
</dbReference>
<evidence type="ECO:0000259" key="1">
    <source>
        <dbReference type="Pfam" id="PF00561"/>
    </source>
</evidence>
<dbReference type="InterPro" id="IPR000073">
    <property type="entry name" value="AB_hydrolase_1"/>
</dbReference>
<dbReference type="OrthoDB" id="252464at2"/>
<evidence type="ECO:0000313" key="2">
    <source>
        <dbReference type="EMBL" id="PWV94242.1"/>
    </source>
</evidence>
<dbReference type="Pfam" id="PF00561">
    <property type="entry name" value="Abhydrolase_1"/>
    <property type="match status" value="1"/>
</dbReference>
<comment type="caution">
    <text evidence="2">The sequence shown here is derived from an EMBL/GenBank/DDBJ whole genome shotgun (WGS) entry which is preliminary data.</text>
</comment>
<sequence length="273" mass="28853">MSKLSIADRSAVVHNGTLTIAYADSMPEGGADVNVVLLHGYCGSSAYWEQLVSKLVHQGTRVIVPDTRGHGSSSAPNESVYTMETLAGDVLALLDVLQLEQVVLLGHSMGGYTALAFAEQHPSRLRAFGLVHSTGLPDSEAARENRDRTVQKIEQQGVATFVEGLVPNLFAPAAPAELVGRAIEIGYGTASQGAQASALGMKERPDRLGVLETSKLPLLLVAGAKDGIIPVERTFTTDRAGVSQVLLETAGHMGMLESPEQLAEGIRNFLATI</sequence>
<gene>
    <name evidence="2" type="ORF">DFQ01_13329</name>
</gene>
<dbReference type="PANTHER" id="PTHR43798">
    <property type="entry name" value="MONOACYLGLYCEROL LIPASE"/>
    <property type="match status" value="1"/>
</dbReference>
<dbReference type="PRINTS" id="PR00412">
    <property type="entry name" value="EPOXHYDRLASE"/>
</dbReference>
<dbReference type="EMBL" id="QGTQ01000033">
    <property type="protein sequence ID" value="PWV94242.1"/>
    <property type="molecule type" value="Genomic_DNA"/>
</dbReference>
<feature type="domain" description="AB hydrolase-1" evidence="1">
    <location>
        <begin position="35"/>
        <end position="259"/>
    </location>
</feature>
<dbReference type="InterPro" id="IPR050266">
    <property type="entry name" value="AB_hydrolase_sf"/>
</dbReference>